<dbReference type="InterPro" id="IPR003949">
    <property type="entry name" value="K_chnl_volt-dep_EAG"/>
</dbReference>
<reference evidence="5" key="1">
    <citation type="submission" date="2012-12" db="EMBL/GenBank/DDBJ databases">
        <authorList>
            <person name="Hellsten U."/>
            <person name="Grimwood J."/>
            <person name="Chapman J.A."/>
            <person name="Shapiro H."/>
            <person name="Aerts A."/>
            <person name="Otillar R.P."/>
            <person name="Terry A.Y."/>
            <person name="Boore J.L."/>
            <person name="Simakov O."/>
            <person name="Marletaz F."/>
            <person name="Cho S.-J."/>
            <person name="Edsinger-Gonzales E."/>
            <person name="Havlak P."/>
            <person name="Kuo D.-H."/>
            <person name="Larsson T."/>
            <person name="Lv J."/>
            <person name="Arendt D."/>
            <person name="Savage R."/>
            <person name="Osoegawa K."/>
            <person name="de Jong P."/>
            <person name="Lindberg D.R."/>
            <person name="Seaver E.C."/>
            <person name="Weisblat D.A."/>
            <person name="Putnam N.H."/>
            <person name="Grigoriev I.V."/>
            <person name="Rokhsar D.S."/>
        </authorList>
    </citation>
    <scope>NUCLEOTIDE SEQUENCE</scope>
</reference>
<dbReference type="RefSeq" id="XP_009009676.1">
    <property type="nucleotide sequence ID" value="XM_009011428.1"/>
</dbReference>
<dbReference type="GO" id="GO:0016020">
    <property type="term" value="C:membrane"/>
    <property type="evidence" value="ECO:0007669"/>
    <property type="project" value="InterPro"/>
</dbReference>
<feature type="domain" description="PAC" evidence="2">
    <location>
        <begin position="64"/>
        <end position="116"/>
    </location>
</feature>
<protein>
    <recommendedName>
        <fullName evidence="2">PAC domain-containing protein</fullName>
    </recommendedName>
</protein>
<dbReference type="InParanoid" id="T1FX94"/>
<name>T1FX94_HELRO</name>
<dbReference type="EMBL" id="KB095811">
    <property type="protein sequence ID" value="ESO12956.1"/>
    <property type="molecule type" value="Genomic_DNA"/>
</dbReference>
<dbReference type="PROSITE" id="PS50113">
    <property type="entry name" value="PAC"/>
    <property type="match status" value="1"/>
</dbReference>
<sequence>FILINARVVDYPIVYCNDGFVQMSGFYRVEVMQKPGSVPFMCGELTNREAVKRMEHAFEVQESEQLEILLYKKNKTPLWLLLNIAPVRNEKEIIVLFVLTFKDITAWKQPIEDDVSKGFSFFIHPLL</sequence>
<dbReference type="Gene3D" id="3.30.450.20">
    <property type="entry name" value="PAS domain"/>
    <property type="match status" value="1"/>
</dbReference>
<dbReference type="EnsemblMetazoa" id="HelroT62998">
    <property type="protein sequence ID" value="HelroP62998"/>
    <property type="gene ID" value="HelroG62998"/>
</dbReference>
<dbReference type="InterPro" id="IPR035965">
    <property type="entry name" value="PAS-like_dom_sf"/>
</dbReference>
<proteinExistence type="predicted"/>
<evidence type="ECO:0000313" key="4">
    <source>
        <dbReference type="EnsemblMetazoa" id="HelroP62998"/>
    </source>
</evidence>
<evidence type="ECO:0000256" key="1">
    <source>
        <dbReference type="ARBA" id="ARBA00022860"/>
    </source>
</evidence>
<dbReference type="Proteomes" id="UP000015101">
    <property type="component" value="Unassembled WGS sequence"/>
</dbReference>
<dbReference type="HOGENOM" id="CLU_137009_0_0_1"/>
<dbReference type="AlphaFoldDB" id="T1FX94"/>
<dbReference type="SMART" id="SM00086">
    <property type="entry name" value="PAC"/>
    <property type="match status" value="1"/>
</dbReference>
<gene>
    <name evidence="4" type="primary">20213442</name>
    <name evidence="3" type="ORF">HELRODRAFT_62998</name>
</gene>
<dbReference type="OrthoDB" id="447251at2759"/>
<evidence type="ECO:0000259" key="2">
    <source>
        <dbReference type="PROSITE" id="PS50113"/>
    </source>
</evidence>
<dbReference type="PANTHER" id="PTHR10217">
    <property type="entry name" value="VOLTAGE AND LIGAND GATED POTASSIUM CHANNEL"/>
    <property type="match status" value="1"/>
</dbReference>
<dbReference type="EMBL" id="AMQM01000273">
    <property type="status" value="NOT_ANNOTATED_CDS"/>
    <property type="molecule type" value="Genomic_DNA"/>
</dbReference>
<dbReference type="eggNOG" id="KOG0501">
    <property type="taxonomic scope" value="Eukaryota"/>
</dbReference>
<dbReference type="PRINTS" id="PR01464">
    <property type="entry name" value="EAGCHANNEL"/>
</dbReference>
<keyword evidence="1" id="KW-0112">Calmodulin-binding</keyword>
<evidence type="ECO:0000313" key="5">
    <source>
        <dbReference type="Proteomes" id="UP000015101"/>
    </source>
</evidence>
<dbReference type="OMA" id="SFMHADY"/>
<dbReference type="CTD" id="20213442"/>
<keyword evidence="5" id="KW-1185">Reference proteome</keyword>
<organism evidence="4 5">
    <name type="scientific">Helobdella robusta</name>
    <name type="common">Californian leech</name>
    <dbReference type="NCBI Taxonomy" id="6412"/>
    <lineage>
        <taxon>Eukaryota</taxon>
        <taxon>Metazoa</taxon>
        <taxon>Spiralia</taxon>
        <taxon>Lophotrochozoa</taxon>
        <taxon>Annelida</taxon>
        <taxon>Clitellata</taxon>
        <taxon>Hirudinea</taxon>
        <taxon>Rhynchobdellida</taxon>
        <taxon>Glossiphoniidae</taxon>
        <taxon>Helobdella</taxon>
    </lineage>
</organism>
<dbReference type="Pfam" id="PF13426">
    <property type="entry name" value="PAS_9"/>
    <property type="match status" value="1"/>
</dbReference>
<dbReference type="InterPro" id="IPR050818">
    <property type="entry name" value="KCNH_animal-type"/>
</dbReference>
<dbReference type="GO" id="GO:0005516">
    <property type="term" value="F:calmodulin binding"/>
    <property type="evidence" value="ECO:0007669"/>
    <property type="project" value="UniProtKB-KW"/>
</dbReference>
<dbReference type="GeneID" id="20213442"/>
<dbReference type="PANTHER" id="PTHR10217:SF435">
    <property type="entry name" value="POTASSIUM VOLTAGE-GATED CHANNEL PROTEIN EAG"/>
    <property type="match status" value="1"/>
</dbReference>
<evidence type="ECO:0000313" key="3">
    <source>
        <dbReference type="EMBL" id="ESO12956.1"/>
    </source>
</evidence>
<dbReference type="GO" id="GO:0005249">
    <property type="term" value="F:voltage-gated potassium channel activity"/>
    <property type="evidence" value="ECO:0007669"/>
    <property type="project" value="InterPro"/>
</dbReference>
<reference evidence="4" key="3">
    <citation type="submission" date="2015-06" db="UniProtKB">
        <authorList>
            <consortium name="EnsemblMetazoa"/>
        </authorList>
    </citation>
    <scope>IDENTIFICATION</scope>
</reference>
<dbReference type="CDD" id="cd00130">
    <property type="entry name" value="PAS"/>
    <property type="match status" value="1"/>
</dbReference>
<dbReference type="InterPro" id="IPR000014">
    <property type="entry name" value="PAS"/>
</dbReference>
<dbReference type="InterPro" id="IPR001610">
    <property type="entry name" value="PAC"/>
</dbReference>
<reference evidence="3 5" key="2">
    <citation type="journal article" date="2013" name="Nature">
        <title>Insights into bilaterian evolution from three spiralian genomes.</title>
        <authorList>
            <person name="Simakov O."/>
            <person name="Marletaz F."/>
            <person name="Cho S.J."/>
            <person name="Edsinger-Gonzales E."/>
            <person name="Havlak P."/>
            <person name="Hellsten U."/>
            <person name="Kuo D.H."/>
            <person name="Larsson T."/>
            <person name="Lv J."/>
            <person name="Arendt D."/>
            <person name="Savage R."/>
            <person name="Osoegawa K."/>
            <person name="de Jong P."/>
            <person name="Grimwood J."/>
            <person name="Chapman J.A."/>
            <person name="Shapiro H."/>
            <person name="Aerts A."/>
            <person name="Otillar R.P."/>
            <person name="Terry A.Y."/>
            <person name="Boore J.L."/>
            <person name="Grigoriev I.V."/>
            <person name="Lindberg D.R."/>
            <person name="Seaver E.C."/>
            <person name="Weisblat D.A."/>
            <person name="Putnam N.H."/>
            <person name="Rokhsar D.S."/>
        </authorList>
    </citation>
    <scope>NUCLEOTIDE SEQUENCE</scope>
</reference>
<dbReference type="SUPFAM" id="SSF55785">
    <property type="entry name" value="PYP-like sensor domain (PAS domain)"/>
    <property type="match status" value="1"/>
</dbReference>
<accession>T1FX94</accession>
<dbReference type="KEGG" id="hro:HELRODRAFT_62998"/>
<dbReference type="NCBIfam" id="TIGR00229">
    <property type="entry name" value="sensory_box"/>
    <property type="match status" value="1"/>
</dbReference>
<dbReference type="InterPro" id="IPR000700">
    <property type="entry name" value="PAS-assoc_C"/>
</dbReference>
<dbReference type="FunFam" id="3.30.450.20:FF:000340">
    <property type="entry name" value="Potassium voltage-gated channel, subfamily H (eag-related), member 8"/>
    <property type="match status" value="1"/>
</dbReference>
<dbReference type="STRING" id="6412.T1FX94"/>